<proteinExistence type="inferred from homology"/>
<evidence type="ECO:0000256" key="4">
    <source>
        <dbReference type="ARBA" id="ARBA00022475"/>
    </source>
</evidence>
<feature type="transmembrane region" description="Helical" evidence="8">
    <location>
        <begin position="371"/>
        <end position="389"/>
    </location>
</feature>
<feature type="transmembrane region" description="Helical" evidence="8">
    <location>
        <begin position="163"/>
        <end position="181"/>
    </location>
</feature>
<evidence type="ECO:0000256" key="2">
    <source>
        <dbReference type="ARBA" id="ARBA00008821"/>
    </source>
</evidence>
<dbReference type="PANTHER" id="PTHR42810:SF4">
    <property type="entry name" value="URIC ACID TRANSPORTER UACT"/>
    <property type="match status" value="1"/>
</dbReference>
<feature type="transmembrane region" description="Helical" evidence="8">
    <location>
        <begin position="40"/>
        <end position="59"/>
    </location>
</feature>
<dbReference type="InterPro" id="IPR006042">
    <property type="entry name" value="Xan_ur_permease"/>
</dbReference>
<dbReference type="Pfam" id="PF00860">
    <property type="entry name" value="Xan_ur_permease"/>
    <property type="match status" value="1"/>
</dbReference>
<accession>A0ABW5PBL9</accession>
<feature type="transmembrane region" description="Helical" evidence="8">
    <location>
        <begin position="66"/>
        <end position="84"/>
    </location>
</feature>
<comment type="caution">
    <text evidence="9">The sequence shown here is derived from an EMBL/GenBank/DDBJ whole genome shotgun (WGS) entry which is preliminary data.</text>
</comment>
<evidence type="ECO:0000256" key="7">
    <source>
        <dbReference type="ARBA" id="ARBA00023136"/>
    </source>
</evidence>
<gene>
    <name evidence="9" type="primary">uraA</name>
    <name evidence="9" type="ORF">ACFSUF_09255</name>
</gene>
<protein>
    <submittedName>
        <fullName evidence="9">Uracil permease</fullName>
    </submittedName>
</protein>
<sequence length="425" mass="44308">MQKVIEVHERPPLVKTIPLSLQHLFAMFGSTVLVPFLLKVDPAVCLLMNGIGTLFYLLLCKGKIPAYLGSSFAFLSPAGAVIATQNGGGYAAALGGFIAVGVVFSLVALLIKYAGTKWIDVVFPPAAMGAIVAVIGLELVPVAANMAGLISGGNPEWSPDGKVITVSLATLLVTILGTVLFRGFMKIIPILVGILIGYVLAAFLGLVDFQPVKEAGLFVVPEFTAPVFNWSAIAVILPAALVVVAEHIGHLIVTGNIVGKDLSKDPGLHRSLLGNGLSTIVSGFVGATPNTTYGENIGVLALTKVYSTFVIGGAAVIAILLSFSGTLSELIRSIPQAVMGGVSLLLFGVIAASGLRMLVESKVDYSKPVNLILTTAVLVIGLSGAKITYGNFSISGMALATVVGILLSLLFHLFSRWNWTNEEVN</sequence>
<dbReference type="Proteomes" id="UP001597541">
    <property type="component" value="Unassembled WGS sequence"/>
</dbReference>
<evidence type="ECO:0000256" key="3">
    <source>
        <dbReference type="ARBA" id="ARBA00022448"/>
    </source>
</evidence>
<comment type="similarity">
    <text evidence="2">Belongs to the nucleobase:cation symporter-2 (NCS2) (TC 2.A.40) family.</text>
</comment>
<name>A0ABW5PBL9_9BACL</name>
<feature type="transmembrane region" description="Helical" evidence="8">
    <location>
        <begin position="396"/>
        <end position="415"/>
    </location>
</feature>
<dbReference type="PANTHER" id="PTHR42810">
    <property type="entry name" value="PURINE PERMEASE C1399.01C-RELATED"/>
    <property type="match status" value="1"/>
</dbReference>
<evidence type="ECO:0000256" key="1">
    <source>
        <dbReference type="ARBA" id="ARBA00004651"/>
    </source>
</evidence>
<dbReference type="NCBIfam" id="TIGR00801">
    <property type="entry name" value="ncs2"/>
    <property type="match status" value="1"/>
</dbReference>
<keyword evidence="10" id="KW-1185">Reference proteome</keyword>
<feature type="transmembrane region" description="Helical" evidence="8">
    <location>
        <begin position="12"/>
        <end position="34"/>
    </location>
</feature>
<keyword evidence="6 8" id="KW-1133">Transmembrane helix</keyword>
<keyword evidence="7 8" id="KW-0472">Membrane</keyword>
<dbReference type="PROSITE" id="PS01116">
    <property type="entry name" value="XANTH_URACIL_PERMASE"/>
    <property type="match status" value="1"/>
</dbReference>
<feature type="transmembrane region" description="Helical" evidence="8">
    <location>
        <begin position="123"/>
        <end position="143"/>
    </location>
</feature>
<dbReference type="NCBIfam" id="NF007995">
    <property type="entry name" value="PRK10720.1"/>
    <property type="match status" value="1"/>
</dbReference>
<keyword evidence="5 8" id="KW-0812">Transmembrane</keyword>
<evidence type="ECO:0000313" key="9">
    <source>
        <dbReference type="EMBL" id="MFD2612608.1"/>
    </source>
</evidence>
<dbReference type="EMBL" id="JBHUME010000007">
    <property type="protein sequence ID" value="MFD2612608.1"/>
    <property type="molecule type" value="Genomic_DNA"/>
</dbReference>
<feature type="transmembrane region" description="Helical" evidence="8">
    <location>
        <begin position="188"/>
        <end position="207"/>
    </location>
</feature>
<dbReference type="InterPro" id="IPR006043">
    <property type="entry name" value="NCS2"/>
</dbReference>
<comment type="subcellular location">
    <subcellularLocation>
        <location evidence="1">Cell membrane</location>
        <topology evidence="1">Multi-pass membrane protein</topology>
    </subcellularLocation>
</comment>
<dbReference type="RefSeq" id="WP_377602296.1">
    <property type="nucleotide sequence ID" value="NZ_JBHUME010000007.1"/>
</dbReference>
<evidence type="ECO:0000256" key="6">
    <source>
        <dbReference type="ARBA" id="ARBA00022989"/>
    </source>
</evidence>
<feature type="transmembrane region" description="Helical" evidence="8">
    <location>
        <begin position="90"/>
        <end position="111"/>
    </location>
</feature>
<keyword evidence="4" id="KW-1003">Cell membrane</keyword>
<feature type="transmembrane region" description="Helical" evidence="8">
    <location>
        <begin position="227"/>
        <end position="252"/>
    </location>
</feature>
<evidence type="ECO:0000256" key="8">
    <source>
        <dbReference type="SAM" id="Phobius"/>
    </source>
</evidence>
<feature type="transmembrane region" description="Helical" evidence="8">
    <location>
        <begin position="305"/>
        <end position="325"/>
    </location>
</feature>
<reference evidence="10" key="1">
    <citation type="journal article" date="2019" name="Int. J. Syst. Evol. Microbiol.">
        <title>The Global Catalogue of Microorganisms (GCM) 10K type strain sequencing project: providing services to taxonomists for standard genome sequencing and annotation.</title>
        <authorList>
            <consortium name="The Broad Institute Genomics Platform"/>
            <consortium name="The Broad Institute Genome Sequencing Center for Infectious Disease"/>
            <person name="Wu L."/>
            <person name="Ma J."/>
        </authorList>
    </citation>
    <scope>NUCLEOTIDE SEQUENCE [LARGE SCALE GENOMIC DNA]</scope>
    <source>
        <strain evidence="10">KCTC 3950</strain>
    </source>
</reference>
<evidence type="ECO:0000313" key="10">
    <source>
        <dbReference type="Proteomes" id="UP001597541"/>
    </source>
</evidence>
<organism evidence="9 10">
    <name type="scientific">Paenibacillus gansuensis</name>
    <dbReference type="NCBI Taxonomy" id="306542"/>
    <lineage>
        <taxon>Bacteria</taxon>
        <taxon>Bacillati</taxon>
        <taxon>Bacillota</taxon>
        <taxon>Bacilli</taxon>
        <taxon>Bacillales</taxon>
        <taxon>Paenibacillaceae</taxon>
        <taxon>Paenibacillus</taxon>
    </lineage>
</organism>
<feature type="transmembrane region" description="Helical" evidence="8">
    <location>
        <begin position="337"/>
        <end position="359"/>
    </location>
</feature>
<keyword evidence="3" id="KW-0813">Transport</keyword>
<evidence type="ECO:0000256" key="5">
    <source>
        <dbReference type="ARBA" id="ARBA00022692"/>
    </source>
</evidence>